<dbReference type="Pfam" id="PF04389">
    <property type="entry name" value="Peptidase_M28"/>
    <property type="match status" value="1"/>
</dbReference>
<protein>
    <submittedName>
        <fullName evidence="9">Peptidase M28</fullName>
    </submittedName>
</protein>
<dbReference type="Gene3D" id="3.50.30.30">
    <property type="match status" value="1"/>
</dbReference>
<dbReference type="GO" id="GO:0004177">
    <property type="term" value="F:aminopeptidase activity"/>
    <property type="evidence" value="ECO:0007669"/>
    <property type="project" value="UniProtKB-KW"/>
</dbReference>
<reference evidence="9 10" key="1">
    <citation type="journal article" date="2011" name="J. Bacteriol.">
        <title>Genome sequence of the ethanol-producing Zymomonas mobilis subsp. mobilis lectotype strain ATCC 10988.</title>
        <authorList>
            <person name="Pappas K.M."/>
            <person name="Kouvelis V.N."/>
            <person name="Saunders E."/>
            <person name="Brettin T.S."/>
            <person name="Bruce D."/>
            <person name="Detter C."/>
            <person name="Balakireva M."/>
            <person name="Han C.S."/>
            <person name="Savvakis G."/>
            <person name="Kyrpides N.C."/>
            <person name="Typas M.A."/>
        </authorList>
    </citation>
    <scope>NUCLEOTIDE SEQUENCE [LARGE SCALE GENOMIC DNA]</scope>
    <source>
        <strain evidence="10">ATCC 10988 / DSM 424 / CCUG 17860 / LMG 404 / NCIMB 8938 / NRRL B-806 / ZM1</strain>
    </source>
</reference>
<feature type="signal peptide" evidence="7">
    <location>
        <begin position="1"/>
        <end position="23"/>
    </location>
</feature>
<keyword evidence="4 7" id="KW-0732">Signal</keyword>
<evidence type="ECO:0000256" key="7">
    <source>
        <dbReference type="SAM" id="SignalP"/>
    </source>
</evidence>
<evidence type="ECO:0000313" key="10">
    <source>
        <dbReference type="Proteomes" id="UP000001494"/>
    </source>
</evidence>
<keyword evidence="2" id="KW-0645">Protease</keyword>
<dbReference type="RefSeq" id="WP_014500656.1">
    <property type="nucleotide sequence ID" value="NC_017262.1"/>
</dbReference>
<dbReference type="HOGENOM" id="CLU_019932_2_1_5"/>
<keyword evidence="1" id="KW-0031">Aminopeptidase</keyword>
<accession>A0A0H3G1D3</accession>
<dbReference type="InterPro" id="IPR045175">
    <property type="entry name" value="M28_fam"/>
</dbReference>
<gene>
    <name evidence="9" type="ordered locus">Zmob_0686</name>
</gene>
<dbReference type="SUPFAM" id="SSF52025">
    <property type="entry name" value="PA domain"/>
    <property type="match status" value="1"/>
</dbReference>
<dbReference type="GO" id="GO:0006508">
    <property type="term" value="P:proteolysis"/>
    <property type="evidence" value="ECO:0007669"/>
    <property type="project" value="UniProtKB-KW"/>
</dbReference>
<keyword evidence="6" id="KW-0862">Zinc</keyword>
<proteinExistence type="predicted"/>
<feature type="domain" description="Peptidase M28" evidence="8">
    <location>
        <begin position="308"/>
        <end position="513"/>
    </location>
</feature>
<dbReference type="EMBL" id="CP002850">
    <property type="protein sequence ID" value="AEH62528.1"/>
    <property type="molecule type" value="Genomic_DNA"/>
</dbReference>
<dbReference type="SUPFAM" id="SSF53187">
    <property type="entry name" value="Zn-dependent exopeptidases"/>
    <property type="match status" value="1"/>
</dbReference>
<evidence type="ECO:0000256" key="3">
    <source>
        <dbReference type="ARBA" id="ARBA00022723"/>
    </source>
</evidence>
<dbReference type="CDD" id="cd05660">
    <property type="entry name" value="M28_like_PA"/>
    <property type="match status" value="1"/>
</dbReference>
<evidence type="ECO:0000256" key="4">
    <source>
        <dbReference type="ARBA" id="ARBA00022729"/>
    </source>
</evidence>
<dbReference type="OrthoDB" id="9778250at2"/>
<evidence type="ECO:0000313" key="9">
    <source>
        <dbReference type="EMBL" id="AEH62528.1"/>
    </source>
</evidence>
<dbReference type="Gene3D" id="3.40.630.10">
    <property type="entry name" value="Zn peptidases"/>
    <property type="match status" value="1"/>
</dbReference>
<dbReference type="PANTHER" id="PTHR12147">
    <property type="entry name" value="METALLOPEPTIDASE M28 FAMILY MEMBER"/>
    <property type="match status" value="1"/>
</dbReference>
<feature type="chain" id="PRO_5002609586" evidence="7">
    <location>
        <begin position="24"/>
        <end position="557"/>
    </location>
</feature>
<dbReference type="GO" id="GO:0008235">
    <property type="term" value="F:metalloexopeptidase activity"/>
    <property type="evidence" value="ECO:0007669"/>
    <property type="project" value="InterPro"/>
</dbReference>
<sequence length="557" mass="60686" precursor="true">MGGKMKKTIIGLLAMAAVVPAAAVPPPILGQASWPIEASRLSDTVKVIASDYFEGRAPGSQGEKKTVAWLIKQYQSLGLEPAGDKGGWTQAVPLVHTRLGKADRLEITTQQGKRPLQSDKDIYLASLRPVNRIALNKVPLVFVGYGVSAPERGWDDFKGVDLKGKIAVFLINDPDFSAVSGDDAFEKFGGRSMTYYGRWTYKFEEAARRGAVGALIIHDSQGAGYGWDTVIAPAGEGYDIIRGDKDKPVALQGWLSQAAAQDIFAKSGFDLDSLKKQARQKSFQPVSLKGSVFSASLPVSYQNITSYNVLGQIKGAKRPDETIMFGAHWDAYGIGAPDSQGRTIRSGAIDDGVGVAAVLELARVFKAEHQPDRTLVFASWTAEERGILGSSYYAEHPLFPLDKTVANFTVDVLQTAGRSKDVLLIGAGQNSLENDLAAAAKEENRVVKAELLPERGLFFRADHLPFARKGVPVLLMMGMAGAYDLREGGMAAGEKWLSGYMKCYHQTCDRWTENDDFEGAAEDVKLIYLMGHHLAFSDQKPEWLPNSEFKTKTVTKE</sequence>
<keyword evidence="3" id="KW-0479">Metal-binding</keyword>
<dbReference type="AlphaFoldDB" id="A0A0H3G1D3"/>
<dbReference type="Proteomes" id="UP000001494">
    <property type="component" value="Chromosome"/>
</dbReference>
<dbReference type="KEGG" id="zmm:Zmob_0686"/>
<evidence type="ECO:0000256" key="2">
    <source>
        <dbReference type="ARBA" id="ARBA00022670"/>
    </source>
</evidence>
<organism evidence="9 10">
    <name type="scientific">Zymomonas mobilis subsp. mobilis (strain ATCC 10988 / DSM 424 / LMG 404 / NCIMB 8938 / NRRL B-806 / ZM1)</name>
    <dbReference type="NCBI Taxonomy" id="555217"/>
    <lineage>
        <taxon>Bacteria</taxon>
        <taxon>Pseudomonadati</taxon>
        <taxon>Pseudomonadota</taxon>
        <taxon>Alphaproteobacteria</taxon>
        <taxon>Sphingomonadales</taxon>
        <taxon>Zymomonadaceae</taxon>
        <taxon>Zymomonas</taxon>
    </lineage>
</organism>
<dbReference type="InterPro" id="IPR007484">
    <property type="entry name" value="Peptidase_M28"/>
</dbReference>
<evidence type="ECO:0000256" key="6">
    <source>
        <dbReference type="ARBA" id="ARBA00022833"/>
    </source>
</evidence>
<evidence type="ECO:0000259" key="8">
    <source>
        <dbReference type="Pfam" id="PF04389"/>
    </source>
</evidence>
<evidence type="ECO:0000256" key="5">
    <source>
        <dbReference type="ARBA" id="ARBA00022801"/>
    </source>
</evidence>
<dbReference type="PANTHER" id="PTHR12147:SF56">
    <property type="entry name" value="AMINOPEPTIDASE YDR415C-RELATED"/>
    <property type="match status" value="1"/>
</dbReference>
<name>A0A0H3G1D3_ZYMMA</name>
<dbReference type="eggNOG" id="COG2234">
    <property type="taxonomic scope" value="Bacteria"/>
</dbReference>
<dbReference type="GO" id="GO:0046872">
    <property type="term" value="F:metal ion binding"/>
    <property type="evidence" value="ECO:0007669"/>
    <property type="project" value="UniProtKB-KW"/>
</dbReference>
<dbReference type="InterPro" id="IPR046450">
    <property type="entry name" value="PA_dom_sf"/>
</dbReference>
<keyword evidence="5" id="KW-0378">Hydrolase</keyword>
<evidence type="ECO:0000256" key="1">
    <source>
        <dbReference type="ARBA" id="ARBA00022438"/>
    </source>
</evidence>